<dbReference type="Proteomes" id="UP000473854">
    <property type="component" value="Unassembled WGS sequence"/>
</dbReference>
<dbReference type="InterPro" id="IPR047142">
    <property type="entry name" value="OryJ/VirC-like"/>
</dbReference>
<reference evidence="2 3" key="1">
    <citation type="submission" date="2019-11" db="EMBL/GenBank/DDBJ databases">
        <authorList>
            <person name="An D."/>
        </authorList>
    </citation>
    <scope>NUCLEOTIDE SEQUENCE [LARGE SCALE GENOMIC DNA]</scope>
    <source>
        <strain evidence="2 3">YIM 103518</strain>
    </source>
</reference>
<evidence type="ECO:0000313" key="3">
    <source>
        <dbReference type="Proteomes" id="UP000473854"/>
    </source>
</evidence>
<gene>
    <name evidence="2" type="ORF">GIX10_11955</name>
</gene>
<protein>
    <submittedName>
        <fullName evidence="2">Cupin domain-containing protein</fullName>
    </submittedName>
</protein>
<dbReference type="InterPro" id="IPR011051">
    <property type="entry name" value="RmlC_Cupin_sf"/>
</dbReference>
<dbReference type="PANTHER" id="PTHR36156:SF2">
    <property type="entry name" value="CUPIN TYPE-2 DOMAIN-CONTAINING PROTEIN"/>
    <property type="match status" value="1"/>
</dbReference>
<dbReference type="EMBL" id="WLYL01000050">
    <property type="protein sequence ID" value="MTD12115.1"/>
    <property type="molecule type" value="Genomic_DNA"/>
</dbReference>
<name>A0A6L6GHY1_9GAMM</name>
<dbReference type="AlphaFoldDB" id="A0A6L6GHY1"/>
<dbReference type="Gene3D" id="2.60.120.10">
    <property type="entry name" value="Jelly Rolls"/>
    <property type="match status" value="1"/>
</dbReference>
<proteinExistence type="predicted"/>
<organism evidence="2 3">
    <name type="scientific">Acinetobacter faecalis</name>
    <dbReference type="NCBI Taxonomy" id="2665161"/>
    <lineage>
        <taxon>Bacteria</taxon>
        <taxon>Pseudomonadati</taxon>
        <taxon>Pseudomonadota</taxon>
        <taxon>Gammaproteobacteria</taxon>
        <taxon>Moraxellales</taxon>
        <taxon>Moraxellaceae</taxon>
        <taxon>Acinetobacter</taxon>
    </lineage>
</organism>
<dbReference type="SUPFAM" id="SSF51182">
    <property type="entry name" value="RmlC-like cupins"/>
    <property type="match status" value="1"/>
</dbReference>
<dbReference type="Pfam" id="PF07883">
    <property type="entry name" value="Cupin_2"/>
    <property type="match status" value="1"/>
</dbReference>
<evidence type="ECO:0000313" key="2">
    <source>
        <dbReference type="EMBL" id="MTD12115.1"/>
    </source>
</evidence>
<dbReference type="RefSeq" id="WP_154773655.1">
    <property type="nucleotide sequence ID" value="NZ_WLYL01000050.1"/>
</dbReference>
<sequence>MSNYRVLVTGNNLSNKSQIISETPIQVENYFEYQPGFSVEVFWRTSAKTTVGGAFKTPEVDQSTILPEVAGTSAMIVTFPSTQADAPTPVDLDKLVQETFARLPGLAETFEPEPPGYHLTNTIDYVVILEGTVNLLLEEDAKTLNVGDIVVQNGTRHAWVNDSGKPVRLLVIMVGMERA</sequence>
<dbReference type="InterPro" id="IPR014710">
    <property type="entry name" value="RmlC-like_jellyroll"/>
</dbReference>
<accession>A0A6L6GHY1</accession>
<comment type="caution">
    <text evidence="2">The sequence shown here is derived from an EMBL/GenBank/DDBJ whole genome shotgun (WGS) entry which is preliminary data.</text>
</comment>
<dbReference type="InterPro" id="IPR013096">
    <property type="entry name" value="Cupin_2"/>
</dbReference>
<evidence type="ECO:0000259" key="1">
    <source>
        <dbReference type="Pfam" id="PF07883"/>
    </source>
</evidence>
<dbReference type="PANTHER" id="PTHR36156">
    <property type="entry name" value="SLR2101 PROTEIN"/>
    <property type="match status" value="1"/>
</dbReference>
<feature type="domain" description="Cupin type-2" evidence="1">
    <location>
        <begin position="117"/>
        <end position="172"/>
    </location>
</feature>